<proteinExistence type="predicted"/>
<feature type="transmembrane region" description="Helical" evidence="1">
    <location>
        <begin position="12"/>
        <end position="33"/>
    </location>
</feature>
<dbReference type="AlphaFoldDB" id="A0A4Q8LKC2"/>
<evidence type="ECO:0000313" key="2">
    <source>
        <dbReference type="EMBL" id="TAA30265.1"/>
    </source>
</evidence>
<keyword evidence="1" id="KW-0472">Membrane</keyword>
<evidence type="ECO:0000313" key="3">
    <source>
        <dbReference type="Proteomes" id="UP000292087"/>
    </source>
</evidence>
<feature type="transmembrane region" description="Helical" evidence="1">
    <location>
        <begin position="74"/>
        <end position="94"/>
    </location>
</feature>
<dbReference type="Proteomes" id="UP000292087">
    <property type="component" value="Unassembled WGS sequence"/>
</dbReference>
<accession>A0A4Q8LKC2</accession>
<gene>
    <name evidence="2" type="ORF">EA656_19745</name>
</gene>
<dbReference type="EMBL" id="SHMF01000008">
    <property type="protein sequence ID" value="TAA30265.1"/>
    <property type="molecule type" value="Genomic_DNA"/>
</dbReference>
<dbReference type="RefSeq" id="WP_130525143.1">
    <property type="nucleotide sequence ID" value="NZ_SHLZ01000012.1"/>
</dbReference>
<protein>
    <submittedName>
        <fullName evidence="2">Uncharacterized protein</fullName>
    </submittedName>
</protein>
<organism evidence="2 3">
    <name type="scientific">Pseudoxanthomonas winnipegensis</name>
    <dbReference type="NCBI Taxonomy" id="2480810"/>
    <lineage>
        <taxon>Bacteria</taxon>
        <taxon>Pseudomonadati</taxon>
        <taxon>Pseudomonadota</taxon>
        <taxon>Gammaproteobacteria</taxon>
        <taxon>Lysobacterales</taxon>
        <taxon>Lysobacteraceae</taxon>
        <taxon>Pseudoxanthomonas</taxon>
    </lineage>
</organism>
<evidence type="ECO:0000256" key="1">
    <source>
        <dbReference type="SAM" id="Phobius"/>
    </source>
</evidence>
<keyword evidence="1" id="KW-1133">Transmembrane helix</keyword>
<feature type="transmembrane region" description="Helical" evidence="1">
    <location>
        <begin position="114"/>
        <end position="135"/>
    </location>
</feature>
<comment type="caution">
    <text evidence="2">The sequence shown here is derived from an EMBL/GenBank/DDBJ whole genome shotgun (WGS) entry which is preliminary data.</text>
</comment>
<reference evidence="2 3" key="1">
    <citation type="submission" date="2019-02" db="EMBL/GenBank/DDBJ databases">
        <title>WGS of Pseudoxanthomonas species novum from clinical isolates.</title>
        <authorList>
            <person name="Bernier A.-M."/>
            <person name="Bernard K."/>
            <person name="Vachon A."/>
        </authorList>
    </citation>
    <scope>NUCLEOTIDE SEQUENCE [LARGE SCALE GENOMIC DNA]</scope>
    <source>
        <strain evidence="2 3">NML140781</strain>
    </source>
</reference>
<name>A0A4Q8LKC2_9GAMM</name>
<keyword evidence="1" id="KW-0812">Transmembrane</keyword>
<sequence>MIAPATQRERLILAAAVAFTVDLLLGVLIWRLLPPGWRVLELHGNSLIQPAHCLAGAFSLLLGGWIGGRRFLPLGVALMFALQLLALGLLVQLADRHMPQRPLWLTIQDVLASNVLGVGLQLLAAALGALAGAALHARRPLFPFPQEPT</sequence>
<feature type="transmembrane region" description="Helical" evidence="1">
    <location>
        <begin position="48"/>
        <end position="67"/>
    </location>
</feature>